<evidence type="ECO:0000313" key="4">
    <source>
        <dbReference type="EMBL" id="PZP56675.1"/>
    </source>
</evidence>
<feature type="coiled-coil region" evidence="3">
    <location>
        <begin position="4"/>
        <end position="31"/>
    </location>
</feature>
<evidence type="ECO:0000256" key="2">
    <source>
        <dbReference type="HAMAP-Rule" id="MF_00274"/>
    </source>
</evidence>
<comment type="similarity">
    <text evidence="2">Belongs to the YbaB/EbfC family.</text>
</comment>
<keyword evidence="2" id="KW-0963">Cytoplasm</keyword>
<evidence type="ECO:0000313" key="5">
    <source>
        <dbReference type="Proteomes" id="UP000249739"/>
    </source>
</evidence>
<dbReference type="GO" id="GO:0003677">
    <property type="term" value="F:DNA binding"/>
    <property type="evidence" value="ECO:0007669"/>
    <property type="project" value="UniProtKB-UniRule"/>
</dbReference>
<dbReference type="NCBIfam" id="TIGR00103">
    <property type="entry name" value="DNA_YbaB_EbfC"/>
    <property type="match status" value="1"/>
</dbReference>
<proteinExistence type="inferred from homology"/>
<keyword evidence="1 2" id="KW-0238">DNA-binding</keyword>
<gene>
    <name evidence="4" type="ORF">DI586_02870</name>
</gene>
<comment type="subcellular location">
    <subcellularLocation>
        <location evidence="2">Cytoplasm</location>
        <location evidence="2">Nucleoid</location>
    </subcellularLocation>
</comment>
<protein>
    <recommendedName>
        <fullName evidence="2">Nucleoid-associated protein DI586_02870</fullName>
    </recommendedName>
</protein>
<evidence type="ECO:0000256" key="1">
    <source>
        <dbReference type="ARBA" id="ARBA00023125"/>
    </source>
</evidence>
<comment type="caution">
    <text evidence="4">The sequence shown here is derived from an EMBL/GenBank/DDBJ whole genome shotgun (WGS) entry which is preliminary data.</text>
</comment>
<dbReference type="Pfam" id="PF02575">
    <property type="entry name" value="YbaB_DNA_bd"/>
    <property type="match status" value="1"/>
</dbReference>
<sequence length="107" mass="11473">MFNMQQMMAKAQMMQKKMEEIQAKAGEMEVEGQAGGGAVKVVMTCKGEVRSVIIDPSVIDASDKEMLEDLIKAAMNDARAKADAKMADETKGAMGGMGLPPGFKLPF</sequence>
<reference evidence="4 5" key="1">
    <citation type="submission" date="2017-08" db="EMBL/GenBank/DDBJ databases">
        <title>Infants hospitalized years apart are colonized by the same room-sourced microbial strains.</title>
        <authorList>
            <person name="Brooks B."/>
            <person name="Olm M.R."/>
            <person name="Firek B.A."/>
            <person name="Baker R."/>
            <person name="Thomas B.C."/>
            <person name="Morowitz M.J."/>
            <person name="Banfield J.F."/>
        </authorList>
    </citation>
    <scope>NUCLEOTIDE SEQUENCE [LARGE SCALE GENOMIC DNA]</scope>
    <source>
        <strain evidence="4">S2_006_000_R2_64</strain>
    </source>
</reference>
<dbReference type="AlphaFoldDB" id="A0A2W5FKX5"/>
<dbReference type="HAMAP" id="MF_00274">
    <property type="entry name" value="DNA_YbaB_EbfC"/>
    <property type="match status" value="1"/>
</dbReference>
<evidence type="ECO:0000256" key="3">
    <source>
        <dbReference type="SAM" id="Coils"/>
    </source>
</evidence>
<dbReference type="InterPro" id="IPR036894">
    <property type="entry name" value="YbaB-like_sf"/>
</dbReference>
<organism evidence="4 5">
    <name type="scientific">Micavibrio aeruginosavorus</name>
    <dbReference type="NCBI Taxonomy" id="349221"/>
    <lineage>
        <taxon>Bacteria</taxon>
        <taxon>Pseudomonadati</taxon>
        <taxon>Bdellovibrionota</taxon>
        <taxon>Bdellovibrionia</taxon>
        <taxon>Bdellovibrionales</taxon>
        <taxon>Pseudobdellovibrionaceae</taxon>
        <taxon>Micavibrio</taxon>
    </lineage>
</organism>
<comment type="function">
    <text evidence="2">Binds to DNA and alters its conformation. May be involved in regulation of gene expression, nucleoid organization and DNA protection.</text>
</comment>
<dbReference type="Proteomes" id="UP000249739">
    <property type="component" value="Unassembled WGS sequence"/>
</dbReference>
<keyword evidence="3" id="KW-0175">Coiled coil</keyword>
<name>A0A2W5FKX5_9BACT</name>
<dbReference type="Gene3D" id="3.30.1310.10">
    <property type="entry name" value="Nucleoid-associated protein YbaB-like domain"/>
    <property type="match status" value="1"/>
</dbReference>
<comment type="subunit">
    <text evidence="2">Homodimer.</text>
</comment>
<dbReference type="GO" id="GO:0043590">
    <property type="term" value="C:bacterial nucleoid"/>
    <property type="evidence" value="ECO:0007669"/>
    <property type="project" value="UniProtKB-UniRule"/>
</dbReference>
<dbReference type="SUPFAM" id="SSF82607">
    <property type="entry name" value="YbaB-like"/>
    <property type="match status" value="1"/>
</dbReference>
<dbReference type="EMBL" id="QFOT01000018">
    <property type="protein sequence ID" value="PZP56675.1"/>
    <property type="molecule type" value="Genomic_DNA"/>
</dbReference>
<dbReference type="GO" id="GO:0005829">
    <property type="term" value="C:cytosol"/>
    <property type="evidence" value="ECO:0007669"/>
    <property type="project" value="TreeGrafter"/>
</dbReference>
<dbReference type="PANTHER" id="PTHR33449:SF1">
    <property type="entry name" value="NUCLEOID-ASSOCIATED PROTEIN YBAB"/>
    <property type="match status" value="1"/>
</dbReference>
<dbReference type="InterPro" id="IPR004401">
    <property type="entry name" value="YbaB/EbfC"/>
</dbReference>
<dbReference type="PANTHER" id="PTHR33449">
    <property type="entry name" value="NUCLEOID-ASSOCIATED PROTEIN YBAB"/>
    <property type="match status" value="1"/>
</dbReference>
<accession>A0A2W5FKX5</accession>
<dbReference type="PIRSF" id="PIRSF004555">
    <property type="entry name" value="UCP004555"/>
    <property type="match status" value="1"/>
</dbReference>